<organism evidence="1 2">
    <name type="scientific">Guptibacillus hwajinpoensis</name>
    <dbReference type="NCBI Taxonomy" id="208199"/>
    <lineage>
        <taxon>Bacteria</taxon>
        <taxon>Bacillati</taxon>
        <taxon>Bacillota</taxon>
        <taxon>Bacilli</taxon>
        <taxon>Bacillales</taxon>
        <taxon>Guptibacillaceae</taxon>
        <taxon>Guptibacillus</taxon>
    </lineage>
</organism>
<dbReference type="RefSeq" id="WP_136947200.1">
    <property type="nucleotide sequence ID" value="NZ_SWFM01000003.1"/>
</dbReference>
<evidence type="ECO:0000313" key="2">
    <source>
        <dbReference type="Proteomes" id="UP000310541"/>
    </source>
</evidence>
<dbReference type="Proteomes" id="UP000310541">
    <property type="component" value="Unassembled WGS sequence"/>
</dbReference>
<accession>A0A4U1MH26</accession>
<dbReference type="AlphaFoldDB" id="A0A4U1MH26"/>
<proteinExistence type="predicted"/>
<gene>
    <name evidence="1" type="ORF">FBF83_10835</name>
</gene>
<protein>
    <submittedName>
        <fullName evidence="1">Uncharacterized protein</fullName>
    </submittedName>
</protein>
<reference evidence="1 2" key="1">
    <citation type="submission" date="2019-04" db="EMBL/GenBank/DDBJ databases">
        <title>Genome sequence of Bacillus hwajinpoensis strain Y2.</title>
        <authorList>
            <person name="Fair J.L."/>
            <person name="Maclea K.S."/>
        </authorList>
    </citation>
    <scope>NUCLEOTIDE SEQUENCE [LARGE SCALE GENOMIC DNA]</scope>
    <source>
        <strain evidence="1 2">Y2</strain>
    </source>
</reference>
<sequence>MINQLARNIIQTYELETSQSLEDFPETPDYQEIPDHPEAKKVMKKYFSTVIDHFEKHVSDNEQKTHQITSYAHCK</sequence>
<comment type="caution">
    <text evidence="1">The sequence shown here is derived from an EMBL/GenBank/DDBJ whole genome shotgun (WGS) entry which is preliminary data.</text>
</comment>
<name>A0A4U1MH26_9BACL</name>
<evidence type="ECO:0000313" key="1">
    <source>
        <dbReference type="EMBL" id="TKD69775.1"/>
    </source>
</evidence>
<dbReference type="EMBL" id="SWFM01000003">
    <property type="protein sequence ID" value="TKD69775.1"/>
    <property type="molecule type" value="Genomic_DNA"/>
</dbReference>
<dbReference type="OrthoDB" id="9789070at2"/>